<keyword evidence="4" id="KW-0456">Lyase</keyword>
<reference evidence="7 8" key="2">
    <citation type="journal article" date="2012" name="Open Biol.">
        <title>Characteristics of nucleosomes and linker DNA regions on the genome of the basidiomycete Mixia osmundae revealed by mono- and dinucleosome mapping.</title>
        <authorList>
            <person name="Nishida H."/>
            <person name="Kondo S."/>
            <person name="Matsumoto T."/>
            <person name="Suzuki Y."/>
            <person name="Yoshikawa H."/>
            <person name="Taylor T.D."/>
            <person name="Sugiyama J."/>
        </authorList>
    </citation>
    <scope>NUCLEOTIDE SEQUENCE [LARGE SCALE GENOMIC DNA]</scope>
    <source>
        <strain evidence="8">CBS 9802 / IAM 14324 / JCM 22182 / KY 12970</strain>
    </source>
</reference>
<dbReference type="GO" id="GO:0004664">
    <property type="term" value="F:prephenate dehydratase activity"/>
    <property type="evidence" value="ECO:0007669"/>
    <property type="project" value="InterPro"/>
</dbReference>
<dbReference type="PANTHER" id="PTHR21022:SF19">
    <property type="entry name" value="PREPHENATE DEHYDRATASE-RELATED"/>
    <property type="match status" value="1"/>
</dbReference>
<dbReference type="Proteomes" id="UP000009131">
    <property type="component" value="Unassembled WGS sequence"/>
</dbReference>
<evidence type="ECO:0000259" key="6">
    <source>
        <dbReference type="PROSITE" id="PS51171"/>
    </source>
</evidence>
<comment type="caution">
    <text evidence="7">The sequence shown here is derived from an EMBL/GenBank/DDBJ whole genome shotgun (WGS) entry which is preliminary data.</text>
</comment>
<dbReference type="HOGENOM" id="CLU_563904_0_0_1"/>
<evidence type="ECO:0000256" key="2">
    <source>
        <dbReference type="ARBA" id="ARBA00023141"/>
    </source>
</evidence>
<keyword evidence="3" id="KW-0584">Phenylalanine biosynthesis</keyword>
<dbReference type="STRING" id="764103.G7E5Y9"/>
<keyword evidence="8" id="KW-1185">Reference proteome</keyword>
<evidence type="ECO:0000256" key="5">
    <source>
        <dbReference type="ARBA" id="ARBA00029440"/>
    </source>
</evidence>
<evidence type="ECO:0000313" key="7">
    <source>
        <dbReference type="EMBL" id="GAA98249.1"/>
    </source>
</evidence>
<proteinExistence type="predicted"/>
<dbReference type="InterPro" id="IPR001086">
    <property type="entry name" value="Preph_deHydtase"/>
</dbReference>
<dbReference type="PANTHER" id="PTHR21022">
    <property type="entry name" value="PREPHENATE DEHYDRATASE P PROTEIN"/>
    <property type="match status" value="1"/>
</dbReference>
<dbReference type="CDD" id="cd13532">
    <property type="entry name" value="PBP2_PDT_like"/>
    <property type="match status" value="1"/>
</dbReference>
<evidence type="ECO:0000256" key="4">
    <source>
        <dbReference type="ARBA" id="ARBA00023239"/>
    </source>
</evidence>
<evidence type="ECO:0000313" key="8">
    <source>
        <dbReference type="Proteomes" id="UP000009131"/>
    </source>
</evidence>
<keyword evidence="1" id="KW-0028">Amino-acid biosynthesis</keyword>
<evidence type="ECO:0000256" key="1">
    <source>
        <dbReference type="ARBA" id="ARBA00022605"/>
    </source>
</evidence>
<dbReference type="Gene3D" id="3.40.190.10">
    <property type="entry name" value="Periplasmic binding protein-like II"/>
    <property type="match status" value="2"/>
</dbReference>
<dbReference type="PROSITE" id="PS51171">
    <property type="entry name" value="PREPHENATE_DEHYDR_3"/>
    <property type="match status" value="1"/>
</dbReference>
<dbReference type="GO" id="GO:0009094">
    <property type="term" value="P:L-phenylalanine biosynthetic process"/>
    <property type="evidence" value="ECO:0007669"/>
    <property type="project" value="UniProtKB-KW"/>
</dbReference>
<sequence length="484" mass="53216">MATAPFEPDDTSSSRSENEPLFFLGPLGTYSHQAATALNIHHTQLVPCSSITEVIEQVVARKGSGVVPVRNSTAGAVHETSERVDLHLPSLRCTAHTTLAINHALLALPSARPPFERIYSHRQALAQCHAYLAQLKHHNPDLQVIESASTAGAAESVSRNPKYAAICSSFCAKLYNLSVLVSNVQDEKMTNETAFALLKPALDSRDAQRQTQVSPSLANVHTIEMSAFVWHGISPDDYDIQSLVHAQVPPSPYARHLLRSDNLALSDELQTRLRSNLSQLPAWPSELSVAAFDAQTLASHGNMQTLLLRRYTRIDGQCTIKLHPGRYRLQWFVHLFAVQPATPAASSMTFTTTWPAETHRSEIDGKLRMRPSISNPLGFPTRPLDLLPSYPSLPLDLTLEVTAPSDRLRIQLDQATIEAHWYGQHRGGWVPLQSPRDLEISTEQECTVRIHDHSPGWKGGARLGGVKLIRSDAPAHGQSTGVCC</sequence>
<dbReference type="Pfam" id="PF00800">
    <property type="entry name" value="PDT"/>
    <property type="match status" value="1"/>
</dbReference>
<dbReference type="OrthoDB" id="983542at2759"/>
<organism evidence="7 8">
    <name type="scientific">Mixia osmundae (strain CBS 9802 / IAM 14324 / JCM 22182 / KY 12970)</name>
    <dbReference type="NCBI Taxonomy" id="764103"/>
    <lineage>
        <taxon>Eukaryota</taxon>
        <taxon>Fungi</taxon>
        <taxon>Dikarya</taxon>
        <taxon>Basidiomycota</taxon>
        <taxon>Pucciniomycotina</taxon>
        <taxon>Mixiomycetes</taxon>
        <taxon>Mixiales</taxon>
        <taxon>Mixiaceae</taxon>
        <taxon>Mixia</taxon>
    </lineage>
</organism>
<feature type="domain" description="Prephenate dehydratase" evidence="6">
    <location>
        <begin position="20"/>
        <end position="199"/>
    </location>
</feature>
<reference evidence="7 8" key="1">
    <citation type="journal article" date="2011" name="J. Gen. Appl. Microbiol.">
        <title>Draft genome sequencing of the enigmatic basidiomycete Mixia osmundae.</title>
        <authorList>
            <person name="Nishida H."/>
            <person name="Nagatsuka Y."/>
            <person name="Sugiyama J."/>
        </authorList>
    </citation>
    <scope>NUCLEOTIDE SEQUENCE [LARGE SCALE GENOMIC DNA]</scope>
    <source>
        <strain evidence="8">CBS 9802 / IAM 14324 / JCM 22182 / KY 12970</strain>
    </source>
</reference>
<dbReference type="InParanoid" id="G7E5Y9"/>
<dbReference type="GO" id="GO:0005737">
    <property type="term" value="C:cytoplasm"/>
    <property type="evidence" value="ECO:0007669"/>
    <property type="project" value="TreeGrafter"/>
</dbReference>
<dbReference type="SUPFAM" id="SSF53850">
    <property type="entry name" value="Periplasmic binding protein-like II"/>
    <property type="match status" value="1"/>
</dbReference>
<dbReference type="RefSeq" id="XP_014569231.1">
    <property type="nucleotide sequence ID" value="XM_014713745.1"/>
</dbReference>
<comment type="pathway">
    <text evidence="5">Amino-acid biosynthesis.</text>
</comment>
<evidence type="ECO:0000256" key="3">
    <source>
        <dbReference type="ARBA" id="ARBA00023222"/>
    </source>
</evidence>
<protein>
    <recommendedName>
        <fullName evidence="6">Prephenate dehydratase domain-containing protein</fullName>
    </recommendedName>
</protein>
<dbReference type="EMBL" id="BABT02000150">
    <property type="protein sequence ID" value="GAA98249.1"/>
    <property type="molecule type" value="Genomic_DNA"/>
</dbReference>
<accession>G7E5Y9</accession>
<gene>
    <name evidence="7" type="primary">Mo04932</name>
    <name evidence="7" type="ORF">E5Q_04932</name>
</gene>
<dbReference type="AlphaFoldDB" id="G7E5Y9"/>
<dbReference type="eggNOG" id="KOG2797">
    <property type="taxonomic scope" value="Eukaryota"/>
</dbReference>
<name>G7E5Y9_MIXOS</name>
<keyword evidence="2" id="KW-0057">Aromatic amino acid biosynthesis</keyword>